<evidence type="ECO:0000256" key="1">
    <source>
        <dbReference type="SAM" id="Phobius"/>
    </source>
</evidence>
<dbReference type="EMBL" id="CVRI01000054">
    <property type="protein sequence ID" value="CRL00526.1"/>
    <property type="molecule type" value="Genomic_DNA"/>
</dbReference>
<reference evidence="2 3" key="1">
    <citation type="submission" date="2015-04" db="EMBL/GenBank/DDBJ databases">
        <authorList>
            <person name="Syromyatnikov M.Y."/>
            <person name="Popov V.N."/>
        </authorList>
    </citation>
    <scope>NUCLEOTIDE SEQUENCE [LARGE SCALE GENOMIC DNA]</scope>
</reference>
<feature type="transmembrane region" description="Helical" evidence="1">
    <location>
        <begin position="12"/>
        <end position="34"/>
    </location>
</feature>
<proteinExistence type="predicted"/>
<evidence type="ECO:0000313" key="2">
    <source>
        <dbReference type="EMBL" id="CRL00526.1"/>
    </source>
</evidence>
<sequence>MGSNVNPFSPLNFLALLMVINSAFIVSGTADFHLKNPNKASKSPLLYQVTIGKVATHDN</sequence>
<evidence type="ECO:0000313" key="3">
    <source>
        <dbReference type="Proteomes" id="UP000183832"/>
    </source>
</evidence>
<organism evidence="2 3">
    <name type="scientific">Clunio marinus</name>
    <dbReference type="NCBI Taxonomy" id="568069"/>
    <lineage>
        <taxon>Eukaryota</taxon>
        <taxon>Metazoa</taxon>
        <taxon>Ecdysozoa</taxon>
        <taxon>Arthropoda</taxon>
        <taxon>Hexapoda</taxon>
        <taxon>Insecta</taxon>
        <taxon>Pterygota</taxon>
        <taxon>Neoptera</taxon>
        <taxon>Endopterygota</taxon>
        <taxon>Diptera</taxon>
        <taxon>Nematocera</taxon>
        <taxon>Chironomoidea</taxon>
        <taxon>Chironomidae</taxon>
        <taxon>Clunio</taxon>
    </lineage>
</organism>
<keyword evidence="1" id="KW-0812">Transmembrane</keyword>
<protein>
    <submittedName>
        <fullName evidence="2">CLUMA_CG013787, isoform A</fullName>
    </submittedName>
</protein>
<gene>
    <name evidence="2" type="ORF">CLUMA_CG013787</name>
</gene>
<accession>A0A1J1IN53</accession>
<keyword evidence="1" id="KW-1133">Transmembrane helix</keyword>
<dbReference type="AlphaFoldDB" id="A0A1J1IN53"/>
<keyword evidence="1" id="KW-0472">Membrane</keyword>
<dbReference type="Proteomes" id="UP000183832">
    <property type="component" value="Unassembled WGS sequence"/>
</dbReference>
<keyword evidence="3" id="KW-1185">Reference proteome</keyword>
<name>A0A1J1IN53_9DIPT</name>